<comment type="similarity">
    <text evidence="1">Belongs to the YciI family.</text>
</comment>
<evidence type="ECO:0000256" key="2">
    <source>
        <dbReference type="SAM" id="MobiDB-lite"/>
    </source>
</evidence>
<reference evidence="4 5" key="1">
    <citation type="submission" date="2019-06" db="EMBL/GenBank/DDBJ databases">
        <title>Genome sequencing of plant associated microbes to promote plant fitness in Sorghum bicolor and Oryza sativa.</title>
        <authorList>
            <person name="Coleman-Derr D."/>
        </authorList>
    </citation>
    <scope>NUCLEOTIDE SEQUENCE [LARGE SCALE GENOMIC DNA]</scope>
    <source>
        <strain evidence="4 5">KV-663</strain>
    </source>
</reference>
<dbReference type="Pfam" id="PF03795">
    <property type="entry name" value="YCII"/>
    <property type="match status" value="1"/>
</dbReference>
<dbReference type="EMBL" id="VFPM01000001">
    <property type="protein sequence ID" value="TQM65096.1"/>
    <property type="molecule type" value="Genomic_DNA"/>
</dbReference>
<dbReference type="InterPro" id="IPR011008">
    <property type="entry name" value="Dimeric_a/b-barrel"/>
</dbReference>
<comment type="caution">
    <text evidence="4">The sequence shown here is derived from an EMBL/GenBank/DDBJ whole genome shotgun (WGS) entry which is preliminary data.</text>
</comment>
<organism evidence="4 5">
    <name type="scientific">Humibacillus xanthopallidus</name>
    <dbReference type="NCBI Taxonomy" id="412689"/>
    <lineage>
        <taxon>Bacteria</taxon>
        <taxon>Bacillati</taxon>
        <taxon>Actinomycetota</taxon>
        <taxon>Actinomycetes</taxon>
        <taxon>Micrococcales</taxon>
        <taxon>Intrasporangiaceae</taxon>
        <taxon>Humibacillus</taxon>
    </lineage>
</organism>
<feature type="region of interest" description="Disordered" evidence="2">
    <location>
        <begin position="120"/>
        <end position="139"/>
    </location>
</feature>
<keyword evidence="5" id="KW-1185">Reference proteome</keyword>
<dbReference type="PANTHER" id="PTHR35174">
    <property type="entry name" value="BLL7171 PROTEIN-RELATED"/>
    <property type="match status" value="1"/>
</dbReference>
<dbReference type="Proteomes" id="UP000316747">
    <property type="component" value="Unassembled WGS sequence"/>
</dbReference>
<evidence type="ECO:0000259" key="3">
    <source>
        <dbReference type="Pfam" id="PF03795"/>
    </source>
</evidence>
<accession>A0A543I3C7</accession>
<dbReference type="AlphaFoldDB" id="A0A543I3C7"/>
<sequence length="139" mass="15180">MRYLLIHKLDESRPEAWNPSPEFIEAMGAFMTECAESGVLLAAEGVHDSSEGAIIRKTGSGTSVTDGPFTEAREVIGGFAVLQVDSREQAIELGQRFAGLFEEVSVEVRRVMEFEDLPDDVQTQQGSHDIEAVQGGLRP</sequence>
<dbReference type="SUPFAM" id="SSF54909">
    <property type="entry name" value="Dimeric alpha+beta barrel"/>
    <property type="match status" value="1"/>
</dbReference>
<protein>
    <recommendedName>
        <fullName evidence="3">YCII-related domain-containing protein</fullName>
    </recommendedName>
</protein>
<name>A0A543I3C7_9MICO</name>
<dbReference type="OrthoDB" id="668782at2"/>
<dbReference type="InterPro" id="IPR005545">
    <property type="entry name" value="YCII"/>
</dbReference>
<gene>
    <name evidence="4" type="ORF">FBY41_1481</name>
</gene>
<evidence type="ECO:0000313" key="5">
    <source>
        <dbReference type="Proteomes" id="UP000316747"/>
    </source>
</evidence>
<dbReference type="Gene3D" id="3.30.70.1060">
    <property type="entry name" value="Dimeric alpha+beta barrel"/>
    <property type="match status" value="1"/>
</dbReference>
<evidence type="ECO:0000313" key="4">
    <source>
        <dbReference type="EMBL" id="TQM65096.1"/>
    </source>
</evidence>
<evidence type="ECO:0000256" key="1">
    <source>
        <dbReference type="ARBA" id="ARBA00007689"/>
    </source>
</evidence>
<feature type="domain" description="YCII-related" evidence="3">
    <location>
        <begin position="1"/>
        <end position="114"/>
    </location>
</feature>
<proteinExistence type="inferred from homology"/>